<dbReference type="Proteomes" id="UP000003240">
    <property type="component" value="Unassembled WGS sequence"/>
</dbReference>
<dbReference type="AlphaFoldDB" id="F7NNT1"/>
<accession>F7NNT1</accession>
<name>F7NNT1_9FIRM</name>
<evidence type="ECO:0000313" key="2">
    <source>
        <dbReference type="Proteomes" id="UP000003240"/>
    </source>
</evidence>
<proteinExistence type="predicted"/>
<reference evidence="1 2" key="1">
    <citation type="journal article" date="2011" name="EMBO J.">
        <title>Structural diversity of bacterial flagellar motors.</title>
        <authorList>
            <person name="Chen S."/>
            <person name="Beeby M."/>
            <person name="Murphy G.E."/>
            <person name="Leadbetter J.R."/>
            <person name="Hendrixson D.R."/>
            <person name="Briegel A."/>
            <person name="Li Z."/>
            <person name="Shi J."/>
            <person name="Tocheva E.I."/>
            <person name="Muller A."/>
            <person name="Dobro M.J."/>
            <person name="Jensen G.J."/>
        </authorList>
    </citation>
    <scope>NUCLEOTIDE SEQUENCE [LARGE SCALE GENOMIC DNA]</scope>
    <source>
        <strain evidence="1 2">DSM 6540</strain>
    </source>
</reference>
<gene>
    <name evidence="1" type="ORF">ALO_18862</name>
</gene>
<keyword evidence="2" id="KW-1185">Reference proteome</keyword>
<sequence length="62" mass="7079">MRILKNGAHILPVPGAPNPGARVWVCGYCGLKLFFGRESFRPELKCLCGGMQWHPWRREGQR</sequence>
<comment type="caution">
    <text evidence="1">The sequence shown here is derived from an EMBL/GenBank/DDBJ whole genome shotgun (WGS) entry which is preliminary data.</text>
</comment>
<protein>
    <submittedName>
        <fullName evidence="1">Uncharacterized protein</fullName>
    </submittedName>
</protein>
<organism evidence="1 2">
    <name type="scientific">Acetonema longum DSM 6540</name>
    <dbReference type="NCBI Taxonomy" id="1009370"/>
    <lineage>
        <taxon>Bacteria</taxon>
        <taxon>Bacillati</taxon>
        <taxon>Bacillota</taxon>
        <taxon>Negativicutes</taxon>
        <taxon>Acetonemataceae</taxon>
        <taxon>Acetonema</taxon>
    </lineage>
</organism>
<dbReference type="STRING" id="1009370.ALO_18862"/>
<evidence type="ECO:0000313" key="1">
    <source>
        <dbReference type="EMBL" id="EGO62265.1"/>
    </source>
</evidence>
<dbReference type="RefSeq" id="WP_004098895.1">
    <property type="nucleotide sequence ID" value="NZ_AFGF01000234.1"/>
</dbReference>
<dbReference type="EMBL" id="AFGF01000234">
    <property type="protein sequence ID" value="EGO62265.1"/>
    <property type="molecule type" value="Genomic_DNA"/>
</dbReference>